<dbReference type="Proteomes" id="UP000001208">
    <property type="component" value="Chromosome"/>
</dbReference>
<dbReference type="Pfam" id="PF17131">
    <property type="entry name" value="LolA_like"/>
    <property type="match status" value="1"/>
</dbReference>
<evidence type="ECO:0000313" key="2">
    <source>
        <dbReference type="EMBL" id="ACF13913.1"/>
    </source>
</evidence>
<dbReference type="Gene3D" id="2.50.20.10">
    <property type="entry name" value="Lipoprotein localisation LolA/LolB/LppX"/>
    <property type="match status" value="1"/>
</dbReference>
<dbReference type="EMBL" id="CP001100">
    <property type="protein sequence ID" value="ACF13913.1"/>
    <property type="molecule type" value="Genomic_DNA"/>
</dbReference>
<feature type="domain" description="Uncharacterized protein TP-0789" evidence="1">
    <location>
        <begin position="37"/>
        <end position="225"/>
    </location>
</feature>
<keyword evidence="3" id="KW-1185">Reference proteome</keyword>
<dbReference type="HOGENOM" id="CLU_074356_1_1_10"/>
<name>B3QRW0_CHLT3</name>
<evidence type="ECO:0000313" key="3">
    <source>
        <dbReference type="Proteomes" id="UP000001208"/>
    </source>
</evidence>
<dbReference type="STRING" id="517418.Ctha_1454"/>
<proteinExistence type="predicted"/>
<reference evidence="2 3" key="1">
    <citation type="submission" date="2008-06" db="EMBL/GenBank/DDBJ databases">
        <title>Complete sequence of Chloroherpeton thalassium ATCC 35110.</title>
        <authorList>
            <consortium name="US DOE Joint Genome Institute"/>
            <person name="Lucas S."/>
            <person name="Copeland A."/>
            <person name="Lapidus A."/>
            <person name="Glavina del Rio T."/>
            <person name="Dalin E."/>
            <person name="Tice H."/>
            <person name="Bruce D."/>
            <person name="Goodwin L."/>
            <person name="Pitluck S."/>
            <person name="Schmutz J."/>
            <person name="Larimer F."/>
            <person name="Land M."/>
            <person name="Hauser L."/>
            <person name="Kyrpides N."/>
            <person name="Mikhailova N."/>
            <person name="Liu Z."/>
            <person name="Li T."/>
            <person name="Zhao F."/>
            <person name="Overmann J."/>
            <person name="Bryant D.A."/>
            <person name="Richardson P."/>
        </authorList>
    </citation>
    <scope>NUCLEOTIDE SEQUENCE [LARGE SCALE GENOMIC DNA]</scope>
    <source>
        <strain evidence="3">ATCC 35110 / GB-78</strain>
    </source>
</reference>
<evidence type="ECO:0000259" key="1">
    <source>
        <dbReference type="Pfam" id="PF17131"/>
    </source>
</evidence>
<dbReference type="eggNOG" id="COG1033">
    <property type="taxonomic scope" value="Bacteria"/>
</dbReference>
<dbReference type="KEGG" id="cts:Ctha_1454"/>
<organism evidence="2 3">
    <name type="scientific">Chloroherpeton thalassium (strain ATCC 35110 / GB-78)</name>
    <dbReference type="NCBI Taxonomy" id="517418"/>
    <lineage>
        <taxon>Bacteria</taxon>
        <taxon>Pseudomonadati</taxon>
        <taxon>Chlorobiota</taxon>
        <taxon>Chlorobiia</taxon>
        <taxon>Chlorobiales</taxon>
        <taxon>Chloroherpetonaceae</taxon>
        <taxon>Chloroherpeton</taxon>
    </lineage>
</organism>
<dbReference type="InterPro" id="IPR033399">
    <property type="entry name" value="TP_0789-like"/>
</dbReference>
<dbReference type="CDD" id="cd16329">
    <property type="entry name" value="LolA_like"/>
    <property type="match status" value="1"/>
</dbReference>
<gene>
    <name evidence="2" type="ordered locus">Ctha_1454</name>
</gene>
<dbReference type="AlphaFoldDB" id="B3QRW0"/>
<sequence>MSGTESISTLTIIGKRGEQRVRKMAMVSKLYDDGLTEKKLVKFNAPADVKGTGFLWFDYNDKSDDKWIYMTALRKTRRIISSENAKSFMGSEFSYADMSLPTVDDFSYKFLQAETVNGESCYALEIIPKTNGVAEDNGFSKKISYISKNDFVLRKAIYYNLAGEKEKIMRVKSIIEVDANNHKFKMKEMEMENLLSNRKSISRIEQIKFNPNVPDDYFTTRHLEK</sequence>
<dbReference type="RefSeq" id="WP_012499997.1">
    <property type="nucleotide sequence ID" value="NC_011026.1"/>
</dbReference>
<accession>B3QRW0</accession>
<protein>
    <submittedName>
        <fullName evidence="2">Exporters of the RND superfamily-like protein</fullName>
    </submittedName>
</protein>